<dbReference type="OrthoDB" id="3600608at2"/>
<keyword evidence="3" id="KW-1185">Reference proteome</keyword>
<keyword evidence="1" id="KW-0812">Transmembrane</keyword>
<evidence type="ECO:0000313" key="3">
    <source>
        <dbReference type="Proteomes" id="UP000292003"/>
    </source>
</evidence>
<dbReference type="InterPro" id="IPR011990">
    <property type="entry name" value="TPR-like_helical_dom_sf"/>
</dbReference>
<accession>A0A4Q7J495</accession>
<protein>
    <submittedName>
        <fullName evidence="2">Uncharacterized protein</fullName>
    </submittedName>
</protein>
<dbReference type="AlphaFoldDB" id="A0A4Q7J495"/>
<evidence type="ECO:0000313" key="2">
    <source>
        <dbReference type="EMBL" id="RZQ60814.1"/>
    </source>
</evidence>
<feature type="transmembrane region" description="Helical" evidence="1">
    <location>
        <begin position="20"/>
        <end position="43"/>
    </location>
</feature>
<evidence type="ECO:0000256" key="1">
    <source>
        <dbReference type="SAM" id="Phobius"/>
    </source>
</evidence>
<dbReference type="SUPFAM" id="SSF48452">
    <property type="entry name" value="TPR-like"/>
    <property type="match status" value="1"/>
</dbReference>
<sequence>MGRARSTEVEYAELPPARPARWCVLAAAFTILTFALLVLPYVVAFPARAPAGAITLSVVFSVAVVACVVLALYGVGRARLERAALNANRLDVAEFTYTHEDIDVGETAAELTARFKRKLTESKLYTPAAVPGVAGSYDFIRIVEGAGEGTQGWWQAATRLVTLVRPPPAFRVVGTIHQGPGRTHTLVVELFRQPGFAASPVILTGDDLPDLLGRAANAIAARVMPRSKHCRSVQWAAWQDARVPDELFDAYERANQLSGQRRYDEALAEYHRALAHDPSNVYIRLEIGNLQERLEMHLDALVTYDDVVTLCSRHNPKLAAWWNTQASGDVPQGELAAALLLARYRHALVLARGDWIAHEWWEPEELEHQAWNAREARRVRLREIIRQRFTRYSGIDGIPDPGDLLKPRDRLDADNAVQLRAYLCLLAQYEMERLIHDYQPARKIRWRTARTLAELLSPGTLRLGLLSVLLRRAMAEFEMRQKLDQPLRPLNGPPGTGPLYAAASWPPDAGKLTAAVRTGMGRTSGWHEHYNAACVYAIALLPTGLRARTRTGSAGVRDPETFARLAVEELEKAAANAHSGRLGRRRPWVMVEDPDLSALRGHARWRDFEMVTFAPERPAPVRPHRVHIWELVCYCTALVAESARQHERCWRLRDAGPPAGSGQLADWQAAETAAWEAISALATSHQDWLTRYAALTALCDTARERGAPVPEVRFPPYSERELFTRYAALSGDTAAAEEWKKDPAPRRVDEATADYISRCDERMRLLAEALRDRGLPDQHGEDFAHVAHRWARLAEWFRDTPGAAPVKRRREAFTATLSGA</sequence>
<dbReference type="EMBL" id="SFCC01000015">
    <property type="protein sequence ID" value="RZQ60814.1"/>
    <property type="molecule type" value="Genomic_DNA"/>
</dbReference>
<organism evidence="2 3">
    <name type="scientific">Amycolatopsis suaedae</name>
    <dbReference type="NCBI Taxonomy" id="2510978"/>
    <lineage>
        <taxon>Bacteria</taxon>
        <taxon>Bacillati</taxon>
        <taxon>Actinomycetota</taxon>
        <taxon>Actinomycetes</taxon>
        <taxon>Pseudonocardiales</taxon>
        <taxon>Pseudonocardiaceae</taxon>
        <taxon>Amycolatopsis</taxon>
    </lineage>
</organism>
<dbReference type="SMART" id="SM00028">
    <property type="entry name" value="TPR"/>
    <property type="match status" value="2"/>
</dbReference>
<keyword evidence="1" id="KW-0472">Membrane</keyword>
<name>A0A4Q7J495_9PSEU</name>
<feature type="transmembrane region" description="Helical" evidence="1">
    <location>
        <begin position="49"/>
        <end position="73"/>
    </location>
</feature>
<comment type="caution">
    <text evidence="2">The sequence shown here is derived from an EMBL/GenBank/DDBJ whole genome shotgun (WGS) entry which is preliminary data.</text>
</comment>
<dbReference type="InterPro" id="IPR019734">
    <property type="entry name" value="TPR_rpt"/>
</dbReference>
<gene>
    <name evidence="2" type="ORF">EWH70_27305</name>
</gene>
<dbReference type="RefSeq" id="WP_130478387.1">
    <property type="nucleotide sequence ID" value="NZ_SFCC01000015.1"/>
</dbReference>
<reference evidence="2 3" key="1">
    <citation type="submission" date="2019-02" db="EMBL/GenBank/DDBJ databases">
        <title>Draft genome sequence of Amycolatopsis sp. 8-3EHSu isolated from roots of Suaeda maritima.</title>
        <authorList>
            <person name="Duangmal K."/>
            <person name="Chantavorakit T."/>
        </authorList>
    </citation>
    <scope>NUCLEOTIDE SEQUENCE [LARGE SCALE GENOMIC DNA]</scope>
    <source>
        <strain evidence="2 3">8-3EHSu</strain>
    </source>
</reference>
<dbReference type="Proteomes" id="UP000292003">
    <property type="component" value="Unassembled WGS sequence"/>
</dbReference>
<dbReference type="Gene3D" id="1.25.40.10">
    <property type="entry name" value="Tetratricopeptide repeat domain"/>
    <property type="match status" value="1"/>
</dbReference>
<keyword evidence="1" id="KW-1133">Transmembrane helix</keyword>
<proteinExistence type="predicted"/>